<reference evidence="2 3" key="1">
    <citation type="submission" date="2018-03" db="EMBL/GenBank/DDBJ databases">
        <title>Adhaeribacter sp. HMF7605 Genome sequencing and assembly.</title>
        <authorList>
            <person name="Kang H."/>
            <person name="Kang J."/>
            <person name="Cha I."/>
            <person name="Kim H."/>
            <person name="Joh K."/>
        </authorList>
    </citation>
    <scope>NUCLEOTIDE SEQUENCE [LARGE SCALE GENOMIC DNA]</scope>
    <source>
        <strain evidence="2 3">HMF7605</strain>
    </source>
</reference>
<accession>A0A2T2YA31</accession>
<name>A0A2T2YA31_9BACT</name>
<organism evidence="2 3">
    <name type="scientific">Adhaeribacter arboris</name>
    <dbReference type="NCBI Taxonomy" id="2072846"/>
    <lineage>
        <taxon>Bacteria</taxon>
        <taxon>Pseudomonadati</taxon>
        <taxon>Bacteroidota</taxon>
        <taxon>Cytophagia</taxon>
        <taxon>Cytophagales</taxon>
        <taxon>Hymenobacteraceae</taxon>
        <taxon>Adhaeribacter</taxon>
    </lineage>
</organism>
<proteinExistence type="predicted"/>
<feature type="compositionally biased region" description="Polar residues" evidence="1">
    <location>
        <begin position="161"/>
        <end position="170"/>
    </location>
</feature>
<dbReference type="Proteomes" id="UP000240357">
    <property type="component" value="Unassembled WGS sequence"/>
</dbReference>
<gene>
    <name evidence="2" type="ORF">AHMF7605_01555</name>
</gene>
<sequence length="268" mass="31946">MLLIGCQKEEENAKANLKGKLKKIVYPNSLEPGAEYFYYNSDLMLSDYKMANSHMTVSFQESFKYSGNNIKEAINLDGGIIDKEEGNLNTRRFYYYDKNGMLDSMLHYSAYYSKPLLQKYYYKFNTKKQLTEVLQLNYNPTVVPDSIRYSYQYDSSGNITTTNFQSSSSPYDGRRSNGKSEYTYNNKPNPKQYLSYYYLYPEDYVTYISPNNQIRQIDYDQNNQRIFEYHIEFEYNTEGKPEKEKNTIDFQNGKVVVDRFWEKIYEYY</sequence>
<dbReference type="EMBL" id="PYFT01000001">
    <property type="protein sequence ID" value="PSR52298.1"/>
    <property type="molecule type" value="Genomic_DNA"/>
</dbReference>
<dbReference type="RefSeq" id="WP_106925784.1">
    <property type="nucleotide sequence ID" value="NZ_PYFT01000001.1"/>
</dbReference>
<evidence type="ECO:0000313" key="3">
    <source>
        <dbReference type="Proteomes" id="UP000240357"/>
    </source>
</evidence>
<comment type="caution">
    <text evidence="2">The sequence shown here is derived from an EMBL/GenBank/DDBJ whole genome shotgun (WGS) entry which is preliminary data.</text>
</comment>
<evidence type="ECO:0000313" key="2">
    <source>
        <dbReference type="EMBL" id="PSR52298.1"/>
    </source>
</evidence>
<dbReference type="OrthoDB" id="943765at2"/>
<feature type="region of interest" description="Disordered" evidence="1">
    <location>
        <begin position="161"/>
        <end position="185"/>
    </location>
</feature>
<evidence type="ECO:0000256" key="1">
    <source>
        <dbReference type="SAM" id="MobiDB-lite"/>
    </source>
</evidence>
<protein>
    <submittedName>
        <fullName evidence="2">Uncharacterized protein</fullName>
    </submittedName>
</protein>
<keyword evidence="3" id="KW-1185">Reference proteome</keyword>
<dbReference type="AlphaFoldDB" id="A0A2T2YA31"/>